<dbReference type="GO" id="GO:0005829">
    <property type="term" value="C:cytosol"/>
    <property type="evidence" value="ECO:0007669"/>
    <property type="project" value="TreeGrafter"/>
</dbReference>
<feature type="binding site" evidence="6">
    <location>
        <begin position="12"/>
        <end position="19"/>
    </location>
    <ligand>
        <name>GTP</name>
        <dbReference type="ChEBI" id="CHEBI:37565"/>
    </ligand>
</feature>
<feature type="binding site" evidence="6">
    <location>
        <begin position="59"/>
        <end position="63"/>
    </location>
    <ligand>
        <name>GTP</name>
        <dbReference type="ChEBI" id="CHEBI:37565"/>
    </ligand>
</feature>
<dbReference type="STRING" id="59748.PA0616"/>
<evidence type="ECO:0000256" key="1">
    <source>
        <dbReference type="ARBA" id="ARBA00007921"/>
    </source>
</evidence>
<dbReference type="NCBIfam" id="TIGR00231">
    <property type="entry name" value="small_GTP"/>
    <property type="match status" value="1"/>
</dbReference>
<dbReference type="GO" id="GO:0003924">
    <property type="term" value="F:GTPase activity"/>
    <property type="evidence" value="ECO:0007669"/>
    <property type="project" value="UniProtKB-UniRule"/>
</dbReference>
<dbReference type="Pfam" id="PF01926">
    <property type="entry name" value="MMR_HSR1"/>
    <property type="match status" value="1"/>
</dbReference>
<dbReference type="PANTHER" id="PTHR42698">
    <property type="entry name" value="GTPASE ERA"/>
    <property type="match status" value="1"/>
</dbReference>
<name>B1VAH7_PHYAS</name>
<dbReference type="CDD" id="cd22534">
    <property type="entry name" value="KH-II_Era"/>
    <property type="match status" value="1"/>
</dbReference>
<dbReference type="NCBIfam" id="TIGR00436">
    <property type="entry name" value="era"/>
    <property type="match status" value="1"/>
</dbReference>
<feature type="binding site" evidence="6">
    <location>
        <begin position="119"/>
        <end position="122"/>
    </location>
    <ligand>
        <name>GTP</name>
        <dbReference type="ChEBI" id="CHEBI:37565"/>
    </ligand>
</feature>
<feature type="domain" description="Era-type G" evidence="10">
    <location>
        <begin position="4"/>
        <end position="170"/>
    </location>
</feature>
<feature type="region of interest" description="G3" evidence="7">
    <location>
        <begin position="59"/>
        <end position="62"/>
    </location>
</feature>
<feature type="region of interest" description="G1" evidence="7">
    <location>
        <begin position="12"/>
        <end position="19"/>
    </location>
</feature>
<keyword evidence="11" id="KW-0436">Ligase</keyword>
<evidence type="ECO:0000256" key="8">
    <source>
        <dbReference type="RuleBase" id="RU003761"/>
    </source>
</evidence>
<dbReference type="GO" id="GO:0004812">
    <property type="term" value="F:aminoacyl-tRNA ligase activity"/>
    <property type="evidence" value="ECO:0007669"/>
    <property type="project" value="UniProtKB-KW"/>
</dbReference>
<comment type="similarity">
    <text evidence="1 6 7 8">Belongs to the TRAFAC class TrmE-Era-EngA-EngB-Septin-like GTPase superfamily. Era GTPase family.</text>
</comment>
<dbReference type="InterPro" id="IPR015946">
    <property type="entry name" value="KH_dom-like_a/b"/>
</dbReference>
<feature type="region of interest" description="G5" evidence="7">
    <location>
        <begin position="149"/>
        <end position="151"/>
    </location>
</feature>
<feature type="region of interest" description="G2" evidence="7">
    <location>
        <begin position="38"/>
        <end position="42"/>
    </location>
</feature>
<dbReference type="GO" id="GO:0043024">
    <property type="term" value="F:ribosomal small subunit binding"/>
    <property type="evidence" value="ECO:0007669"/>
    <property type="project" value="TreeGrafter"/>
</dbReference>
<evidence type="ECO:0000256" key="2">
    <source>
        <dbReference type="ARBA" id="ARBA00020484"/>
    </source>
</evidence>
<dbReference type="InterPro" id="IPR004044">
    <property type="entry name" value="KH_dom_type_2"/>
</dbReference>
<dbReference type="NCBIfam" id="NF000908">
    <property type="entry name" value="PRK00089.1"/>
    <property type="match status" value="1"/>
</dbReference>
<dbReference type="GO" id="GO:0005886">
    <property type="term" value="C:plasma membrane"/>
    <property type="evidence" value="ECO:0007669"/>
    <property type="project" value="UniProtKB-SubCell"/>
</dbReference>
<dbReference type="PROSITE" id="PS51713">
    <property type="entry name" value="G_ERA"/>
    <property type="match status" value="1"/>
</dbReference>
<accession>B1VAH7</accession>
<proteinExistence type="inferred from homology"/>
<dbReference type="PANTHER" id="PTHR42698:SF1">
    <property type="entry name" value="GTPASE ERA, MITOCHONDRIAL"/>
    <property type="match status" value="1"/>
</dbReference>
<dbReference type="EMBL" id="AM422018">
    <property type="protein sequence ID" value="CAM11950.1"/>
    <property type="molecule type" value="Genomic_DNA"/>
</dbReference>
<feature type="domain" description="KH type-2" evidence="9">
    <location>
        <begin position="201"/>
        <end position="278"/>
    </location>
</feature>
<keyword evidence="6" id="KW-0472">Membrane</keyword>
<dbReference type="eggNOG" id="COG1159">
    <property type="taxonomic scope" value="Bacteria"/>
</dbReference>
<evidence type="ECO:0000256" key="4">
    <source>
        <dbReference type="ARBA" id="ARBA00022884"/>
    </source>
</evidence>
<comment type="function">
    <text evidence="6">An essential GTPase that binds both GDP and GTP, with rapid nucleotide exchange. Plays a role in 16S rRNA processing and 30S ribosomal subunit biogenesis and possibly also in cell cycle regulation and energy metabolism.</text>
</comment>
<dbReference type="GO" id="GO:0000028">
    <property type="term" value="P:ribosomal small subunit assembly"/>
    <property type="evidence" value="ECO:0007669"/>
    <property type="project" value="TreeGrafter"/>
</dbReference>
<comment type="subcellular location">
    <subcellularLocation>
        <location evidence="6">Cytoplasm</location>
    </subcellularLocation>
    <subcellularLocation>
        <location evidence="6">Cell membrane</location>
        <topology evidence="6">Peripheral membrane protein</topology>
    </subcellularLocation>
</comment>
<evidence type="ECO:0000256" key="3">
    <source>
        <dbReference type="ARBA" id="ARBA00022741"/>
    </source>
</evidence>
<keyword evidence="4 6" id="KW-0694">RNA-binding</keyword>
<dbReference type="InterPro" id="IPR005225">
    <property type="entry name" value="Small_GTP-bd"/>
</dbReference>
<protein>
    <recommendedName>
        <fullName evidence="2 6">GTPase Era</fullName>
    </recommendedName>
</protein>
<dbReference type="Gene3D" id="3.40.50.300">
    <property type="entry name" value="P-loop containing nucleotide triphosphate hydrolases"/>
    <property type="match status" value="1"/>
</dbReference>
<dbReference type="HAMAP" id="MF_00367">
    <property type="entry name" value="GTPase_Era"/>
    <property type="match status" value="1"/>
</dbReference>
<dbReference type="InterPro" id="IPR005662">
    <property type="entry name" value="GTPase_Era-like"/>
</dbReference>
<dbReference type="PROSITE" id="PS50823">
    <property type="entry name" value="KH_TYPE_2"/>
    <property type="match status" value="1"/>
</dbReference>
<evidence type="ECO:0000259" key="9">
    <source>
        <dbReference type="PROSITE" id="PS50823"/>
    </source>
</evidence>
<dbReference type="Gene3D" id="3.30.300.20">
    <property type="match status" value="1"/>
</dbReference>
<evidence type="ECO:0000313" key="11">
    <source>
        <dbReference type="EMBL" id="CAM11950.1"/>
    </source>
</evidence>
<feature type="region of interest" description="G4" evidence="7">
    <location>
        <begin position="119"/>
        <end position="122"/>
    </location>
</feature>
<dbReference type="PRINTS" id="PR00326">
    <property type="entry name" value="GTP1OBG"/>
</dbReference>
<dbReference type="Pfam" id="PF07650">
    <property type="entry name" value="KH_2"/>
    <property type="match status" value="1"/>
</dbReference>
<reference evidence="11 12" key="1">
    <citation type="journal article" date="2008" name="J. Bacteriol.">
        <title>Comparative genome analysis of 'Candidatus Phytoplasma australiense' (subgroup tuf-Australia I; rp-A) and 'Ca. Phytoplasma asteris' strains OY-M and AY-WB.</title>
        <authorList>
            <person name="Tran-Nguyen L.T."/>
            <person name="Kube M."/>
            <person name="Schneider B."/>
            <person name="Reinhardt R."/>
            <person name="Gibb K.S."/>
        </authorList>
    </citation>
    <scope>NUCLEOTIDE SEQUENCE [LARGE SCALE GENOMIC DNA]</scope>
</reference>
<evidence type="ECO:0000256" key="6">
    <source>
        <dbReference type="HAMAP-Rule" id="MF_00367"/>
    </source>
</evidence>
<dbReference type="InterPro" id="IPR009019">
    <property type="entry name" value="KH_sf_prok-type"/>
</dbReference>
<dbReference type="Proteomes" id="UP000008323">
    <property type="component" value="Chromosome"/>
</dbReference>
<dbReference type="GO" id="GO:0070181">
    <property type="term" value="F:small ribosomal subunit rRNA binding"/>
    <property type="evidence" value="ECO:0007669"/>
    <property type="project" value="UniProtKB-UniRule"/>
</dbReference>
<keyword evidence="11" id="KW-0030">Aminoacyl-tRNA synthetase</keyword>
<evidence type="ECO:0000259" key="10">
    <source>
        <dbReference type="PROSITE" id="PS51713"/>
    </source>
</evidence>
<dbReference type="SUPFAM" id="SSF52540">
    <property type="entry name" value="P-loop containing nucleoside triphosphate hydrolases"/>
    <property type="match status" value="1"/>
</dbReference>
<dbReference type="SUPFAM" id="SSF54814">
    <property type="entry name" value="Prokaryotic type KH domain (KH-domain type II)"/>
    <property type="match status" value="1"/>
</dbReference>
<evidence type="ECO:0000313" key="12">
    <source>
        <dbReference type="Proteomes" id="UP000008323"/>
    </source>
</evidence>
<comment type="subunit">
    <text evidence="6">Monomer.</text>
</comment>
<dbReference type="InterPro" id="IPR006073">
    <property type="entry name" value="GTP-bd"/>
</dbReference>
<keyword evidence="3 6" id="KW-0547">Nucleotide-binding</keyword>
<keyword evidence="5 6" id="KW-0342">GTP-binding</keyword>
<dbReference type="InterPro" id="IPR027417">
    <property type="entry name" value="P-loop_NTPase"/>
</dbReference>
<gene>
    <name evidence="6 11" type="primary">era</name>
    <name evidence="11" type="ordered locus">PA0616</name>
</gene>
<keyword evidence="6" id="KW-0963">Cytoplasm</keyword>
<dbReference type="GO" id="GO:0005525">
    <property type="term" value="F:GTP binding"/>
    <property type="evidence" value="ECO:0007669"/>
    <property type="project" value="UniProtKB-UniRule"/>
</dbReference>
<dbReference type="InterPro" id="IPR030388">
    <property type="entry name" value="G_ERA_dom"/>
</dbReference>
<keyword evidence="6" id="KW-0699">rRNA-binding</keyword>
<evidence type="ECO:0000256" key="7">
    <source>
        <dbReference type="PROSITE-ProRule" id="PRU01050"/>
    </source>
</evidence>
<organism evidence="11 12">
    <name type="scientific">Phytoplasma australiense</name>
    <dbReference type="NCBI Taxonomy" id="59748"/>
    <lineage>
        <taxon>Bacteria</taxon>
        <taxon>Bacillati</taxon>
        <taxon>Mycoplasmatota</taxon>
        <taxon>Mollicutes</taxon>
        <taxon>Acholeplasmatales</taxon>
        <taxon>Acholeplasmataceae</taxon>
        <taxon>Candidatus Phytoplasma</taxon>
        <taxon>16SrXII (Stolbur group)</taxon>
    </lineage>
</organism>
<keyword evidence="6" id="KW-0690">Ribosome biogenesis</keyword>
<dbReference type="AlphaFoldDB" id="B1VAH7"/>
<keyword evidence="6" id="KW-1003">Cell membrane</keyword>
<sequence length="292" mass="33693">MSFKSGFIAIVGRPNVGKSTLLNVLTNQKIAITSDKPQTTRHKIVGICHESDAQYIFVDTPGINQYKYLLNQKMNQISFRSISDVDVILFVTDSFYHPQEKNLLDFIFKKKKPLFLVINKIDILKSKNKIDAIILSYLNHYPFINVIPLSAVESKNIPKLKSFLYQNMQKGVPYYPQNIITDQKKEFLMSEIVREKILYYVHEEVPHAATVVIEKIKPLNKDLLEIWVLILVEKNSQKQILIGAQGSKLKAIGSHARKDLNAYFNIKSYLHLWVKVVPNWRNQKQLLSGFGF</sequence>
<evidence type="ECO:0000256" key="5">
    <source>
        <dbReference type="ARBA" id="ARBA00023134"/>
    </source>
</evidence>
<dbReference type="CDD" id="cd04163">
    <property type="entry name" value="Era"/>
    <property type="match status" value="1"/>
</dbReference>
<dbReference type="KEGG" id="pal:PA0616"/>